<organism evidence="3">
    <name type="scientific">Drosophila rhopaloa</name>
    <name type="common">Fruit fly</name>
    <dbReference type="NCBI Taxonomy" id="1041015"/>
    <lineage>
        <taxon>Eukaryota</taxon>
        <taxon>Metazoa</taxon>
        <taxon>Ecdysozoa</taxon>
        <taxon>Arthropoda</taxon>
        <taxon>Hexapoda</taxon>
        <taxon>Insecta</taxon>
        <taxon>Pterygota</taxon>
        <taxon>Neoptera</taxon>
        <taxon>Endopterygota</taxon>
        <taxon>Diptera</taxon>
        <taxon>Brachycera</taxon>
        <taxon>Muscomorpha</taxon>
        <taxon>Ephydroidea</taxon>
        <taxon>Drosophilidae</taxon>
        <taxon>Drosophila</taxon>
        <taxon>Sophophora</taxon>
    </lineage>
</organism>
<reference evidence="2" key="1">
    <citation type="journal article" date="2021" name="Elife">
        <title>Highly contiguous assemblies of 101 drosophilid genomes.</title>
        <authorList>
            <person name="Kim B.Y."/>
            <person name="Wang J.R."/>
            <person name="Miller D.E."/>
            <person name="Barmina O."/>
            <person name="Delaney E."/>
            <person name="Thompson A."/>
            <person name="Comeault A.A."/>
            <person name="Peede D."/>
            <person name="D'Agostino E.R."/>
            <person name="Pelaez J."/>
            <person name="Aguilar J.M."/>
            <person name="Haji D."/>
            <person name="Matsunaga T."/>
            <person name="Armstrong E.E."/>
            <person name="Zych M."/>
            <person name="Ogawa Y."/>
            <person name="Stamenkovic-Radak M."/>
            <person name="Jelic M."/>
            <person name="Veselinovic M.S."/>
            <person name="Tanaskovic M."/>
            <person name="Eric P."/>
            <person name="Gao J.J."/>
            <person name="Katoh T.K."/>
            <person name="Toda M.J."/>
            <person name="Watabe H."/>
            <person name="Watada M."/>
            <person name="Davis J.S."/>
            <person name="Moyle L.C."/>
            <person name="Manoli G."/>
            <person name="Bertolini E."/>
            <person name="Kostal V."/>
            <person name="Hawley R.S."/>
            <person name="Takahashi A."/>
            <person name="Jones C.D."/>
            <person name="Price D.K."/>
            <person name="Whiteman N."/>
            <person name="Kopp A."/>
            <person name="Matute D.R."/>
            <person name="Petrov D.A."/>
        </authorList>
    </citation>
    <scope>NUCLEOTIDE SEQUENCE [LARGE SCALE GENOMIC DNA]</scope>
</reference>
<evidence type="ECO:0000313" key="3">
    <source>
        <dbReference type="RefSeq" id="XP_016970206.1"/>
    </source>
</evidence>
<dbReference type="SMART" id="SM00689">
    <property type="entry name" value="DM6"/>
    <property type="match status" value="1"/>
</dbReference>
<dbReference type="RefSeq" id="XP_016970206.1">
    <property type="nucleotide sequence ID" value="XM_017114717.1"/>
</dbReference>
<dbReference type="OrthoDB" id="7812215at2759"/>
<dbReference type="InterPro" id="IPR006611">
    <property type="entry name" value="DUF1431_DROsp"/>
</dbReference>
<reference evidence="3" key="2">
    <citation type="submission" date="2025-04" db="UniProtKB">
        <authorList>
            <consortium name="RefSeq"/>
        </authorList>
    </citation>
    <scope>IDENTIFICATION</scope>
</reference>
<dbReference type="PANTHER" id="PTHR20977">
    <property type="entry name" value="AT13385P-RELATED"/>
    <property type="match status" value="1"/>
</dbReference>
<reference evidence="1" key="3">
    <citation type="submission" date="2025-05" db="UniProtKB">
        <authorList>
            <consortium name="EnsemblMetazoa"/>
        </authorList>
    </citation>
    <scope>IDENTIFICATION</scope>
</reference>
<dbReference type="GeneID" id="108038021"/>
<evidence type="ECO:0000313" key="2">
    <source>
        <dbReference type="Proteomes" id="UP001652680"/>
    </source>
</evidence>
<dbReference type="Pfam" id="PF07248">
    <property type="entry name" value="DUF1431"/>
    <property type="match status" value="1"/>
</dbReference>
<name>A0A6P4E9W7_DRORH</name>
<sequence>MRIQSVLRTIWRQACRSYSCKVPTFPDSVCHPVDPECHHVPDGKCQRAKEVLTKELPREKFLEQSQELEVETKCCVLRSAAKNPCAVMKRPKVAKQPQKPFRSMWEPPCQTDEQPFCKDKLPRFDAIYYHPSNKCRCYQRTWVECPPVKQRLKKVCCLDSINPPEVRYRIKDPCWEACEKPNICPMLICKKDDLERDPTGQCSRLYWPCCKPARCDPHCRYRRGPTKCTKLRAPFPSYSEVGRWARPRRRIECHCLDTVPQCVALQERMKRDRGNLK</sequence>
<dbReference type="EnsemblMetazoa" id="XM_017114717.2">
    <property type="protein sequence ID" value="XP_016970206.1"/>
    <property type="gene ID" value="LOC108038021"/>
</dbReference>
<dbReference type="Proteomes" id="UP001652680">
    <property type="component" value="Unassembled WGS sequence"/>
</dbReference>
<dbReference type="PANTHER" id="PTHR20977:SF0">
    <property type="entry name" value="AT13385P-RELATED"/>
    <property type="match status" value="1"/>
</dbReference>
<protein>
    <submittedName>
        <fullName evidence="3">Uncharacterized protein LOC108038021</fullName>
    </submittedName>
</protein>
<gene>
    <name evidence="3" type="primary">LOC108038021</name>
    <name evidence="1" type="synonym">108038021</name>
</gene>
<proteinExistence type="predicted"/>
<keyword evidence="2" id="KW-1185">Reference proteome</keyword>
<evidence type="ECO:0000313" key="1">
    <source>
        <dbReference type="EnsemblMetazoa" id="XP_016970206.1"/>
    </source>
</evidence>
<dbReference type="AlphaFoldDB" id="A0A6P4E9W7"/>
<accession>A0A6P4E9W7</accession>